<comment type="caution">
    <text evidence="2">The sequence shown here is derived from an EMBL/GenBank/DDBJ whole genome shotgun (WGS) entry which is preliminary data.</text>
</comment>
<name>A0ABS3QB06_9BACT</name>
<protein>
    <submittedName>
        <fullName evidence="2">Uncharacterized protein</fullName>
    </submittedName>
</protein>
<feature type="transmembrane region" description="Helical" evidence="1">
    <location>
        <begin position="93"/>
        <end position="112"/>
    </location>
</feature>
<feature type="transmembrane region" description="Helical" evidence="1">
    <location>
        <begin position="34"/>
        <end position="51"/>
    </location>
</feature>
<organism evidence="2 3">
    <name type="scientific">Hymenobacter negativus</name>
    <dbReference type="NCBI Taxonomy" id="2795026"/>
    <lineage>
        <taxon>Bacteria</taxon>
        <taxon>Pseudomonadati</taxon>
        <taxon>Bacteroidota</taxon>
        <taxon>Cytophagia</taxon>
        <taxon>Cytophagales</taxon>
        <taxon>Hymenobacteraceae</taxon>
        <taxon>Hymenobacter</taxon>
    </lineage>
</organism>
<feature type="transmembrane region" description="Helical" evidence="1">
    <location>
        <begin position="63"/>
        <end position="81"/>
    </location>
</feature>
<dbReference type="EMBL" id="JAGETZ010000002">
    <property type="protein sequence ID" value="MBO2008347.1"/>
    <property type="molecule type" value="Genomic_DNA"/>
</dbReference>
<feature type="transmembrane region" description="Helical" evidence="1">
    <location>
        <begin position="154"/>
        <end position="174"/>
    </location>
</feature>
<feature type="transmembrane region" description="Helical" evidence="1">
    <location>
        <begin position="195"/>
        <end position="212"/>
    </location>
</feature>
<evidence type="ECO:0000313" key="2">
    <source>
        <dbReference type="EMBL" id="MBO2008347.1"/>
    </source>
</evidence>
<keyword evidence="1" id="KW-1133">Transmembrane helix</keyword>
<reference evidence="2 3" key="1">
    <citation type="submission" date="2021-03" db="EMBL/GenBank/DDBJ databases">
        <authorList>
            <person name="Kim M.K."/>
        </authorList>
    </citation>
    <scope>NUCLEOTIDE SEQUENCE [LARGE SCALE GENOMIC DNA]</scope>
    <source>
        <strain evidence="2 3">BT442</strain>
    </source>
</reference>
<dbReference type="Proteomes" id="UP000664369">
    <property type="component" value="Unassembled WGS sequence"/>
</dbReference>
<gene>
    <name evidence="2" type="ORF">J4E00_04735</name>
</gene>
<keyword evidence="1" id="KW-0812">Transmembrane</keyword>
<dbReference type="RefSeq" id="WP_208173886.1">
    <property type="nucleotide sequence ID" value="NZ_JAGETZ010000002.1"/>
</dbReference>
<proteinExistence type="predicted"/>
<evidence type="ECO:0000313" key="3">
    <source>
        <dbReference type="Proteomes" id="UP000664369"/>
    </source>
</evidence>
<keyword evidence="3" id="KW-1185">Reference proteome</keyword>
<feature type="transmembrane region" description="Helical" evidence="1">
    <location>
        <begin position="124"/>
        <end position="142"/>
    </location>
</feature>
<evidence type="ECO:0000256" key="1">
    <source>
        <dbReference type="SAM" id="Phobius"/>
    </source>
</evidence>
<sequence length="217" mass="24748">MAGTILYPVLKASLAPVVVASAMAAVRFRHLSPPLRYLAVLVWFTLLIEILTRVRAVQQQSNLFVLPFDTLVEFGLLAWVYRQALWPSAVSRWVPAVVGVFSLVALLSYAEPAGLARFNTGQRFAESLLVLGLVLLYFYKVIRELTILHLEREPLFWISVGLLLYFSGNVFIFISSNYIIQYSKALSLKMWDIHAWLYMVLYGLYAWALWISPSNKK</sequence>
<accession>A0ABS3QB06</accession>
<keyword evidence="1" id="KW-0472">Membrane</keyword>